<gene>
    <name evidence="1" type="ORF">EYF80_013056</name>
</gene>
<evidence type="ECO:0000313" key="1">
    <source>
        <dbReference type="EMBL" id="TNN76604.1"/>
    </source>
</evidence>
<organism evidence="1 2">
    <name type="scientific">Liparis tanakae</name>
    <name type="common">Tanaka's snailfish</name>
    <dbReference type="NCBI Taxonomy" id="230148"/>
    <lineage>
        <taxon>Eukaryota</taxon>
        <taxon>Metazoa</taxon>
        <taxon>Chordata</taxon>
        <taxon>Craniata</taxon>
        <taxon>Vertebrata</taxon>
        <taxon>Euteleostomi</taxon>
        <taxon>Actinopterygii</taxon>
        <taxon>Neopterygii</taxon>
        <taxon>Teleostei</taxon>
        <taxon>Neoteleostei</taxon>
        <taxon>Acanthomorphata</taxon>
        <taxon>Eupercaria</taxon>
        <taxon>Perciformes</taxon>
        <taxon>Cottioidei</taxon>
        <taxon>Cottales</taxon>
        <taxon>Liparidae</taxon>
        <taxon>Liparis</taxon>
    </lineage>
</organism>
<proteinExistence type="predicted"/>
<name>A0A4Z2IGP0_9TELE</name>
<reference evidence="1 2" key="1">
    <citation type="submission" date="2019-03" db="EMBL/GenBank/DDBJ databases">
        <title>First draft genome of Liparis tanakae, snailfish: a comprehensive survey of snailfish specific genes.</title>
        <authorList>
            <person name="Kim W."/>
            <person name="Song I."/>
            <person name="Jeong J.-H."/>
            <person name="Kim D."/>
            <person name="Kim S."/>
            <person name="Ryu S."/>
            <person name="Song J.Y."/>
            <person name="Lee S.K."/>
        </authorList>
    </citation>
    <scope>NUCLEOTIDE SEQUENCE [LARGE SCALE GENOMIC DNA]</scope>
    <source>
        <tissue evidence="1">Muscle</tissue>
    </source>
</reference>
<sequence>MAAASSPAPASYRDNRLFSGNRILTWINGPTNDPPQRIPCPVVKPVVKLIESFFCQEAGGQTEEAHLGHFGEVRDSSPCYLEGEDTHVQTNRYTQHGGMQRILHWVGRGLWRVGEVWGDDSLSEEVDDVREDCRWTVLWKSLLLIRTTREKRRSWKWLKEWGGNTSVISSS</sequence>
<accession>A0A4Z2IGP0</accession>
<dbReference type="Proteomes" id="UP000314294">
    <property type="component" value="Unassembled WGS sequence"/>
</dbReference>
<dbReference type="AlphaFoldDB" id="A0A4Z2IGP0"/>
<protein>
    <submittedName>
        <fullName evidence="1">Uncharacterized protein</fullName>
    </submittedName>
</protein>
<dbReference type="EMBL" id="SRLO01000091">
    <property type="protein sequence ID" value="TNN76604.1"/>
    <property type="molecule type" value="Genomic_DNA"/>
</dbReference>
<keyword evidence="2" id="KW-1185">Reference proteome</keyword>
<comment type="caution">
    <text evidence="1">The sequence shown here is derived from an EMBL/GenBank/DDBJ whole genome shotgun (WGS) entry which is preliminary data.</text>
</comment>
<evidence type="ECO:0000313" key="2">
    <source>
        <dbReference type="Proteomes" id="UP000314294"/>
    </source>
</evidence>